<dbReference type="Gene3D" id="3.30.2010.20">
    <property type="match status" value="1"/>
</dbReference>
<gene>
    <name evidence="1" type="ORF">EII34_12275</name>
</gene>
<dbReference type="EMBL" id="RQZG01000015">
    <property type="protein sequence ID" value="RRD03944.1"/>
    <property type="molecule type" value="Genomic_DNA"/>
</dbReference>
<dbReference type="SUPFAM" id="SSF55486">
    <property type="entry name" value="Metalloproteases ('zincins'), catalytic domain"/>
    <property type="match status" value="1"/>
</dbReference>
<dbReference type="InterPro" id="IPR038555">
    <property type="entry name" value="Zincin_1_sf"/>
</dbReference>
<name>A0A3P1T3T0_9ACTN</name>
<dbReference type="InterPro" id="IPR010428">
    <property type="entry name" value="Zincin_1"/>
</dbReference>
<reference evidence="1 2" key="1">
    <citation type="submission" date="2018-11" db="EMBL/GenBank/DDBJ databases">
        <title>Genomes From Bacteria Associated with the Canine Oral Cavity: a Test Case for Automated Genome-Based Taxonomic Assignment.</title>
        <authorList>
            <person name="Coil D.A."/>
            <person name="Jospin G."/>
            <person name="Darling A.E."/>
            <person name="Wallis C."/>
            <person name="Davis I.J."/>
            <person name="Harris S."/>
            <person name="Eisen J.A."/>
            <person name="Holcombe L.J."/>
            <person name="O'Flynn C."/>
        </authorList>
    </citation>
    <scope>NUCLEOTIDE SEQUENCE [LARGE SCALE GENOMIC DNA]</scope>
    <source>
        <strain evidence="1 2">OH887_COT-365</strain>
    </source>
</reference>
<sequence>MRIIEHVEISEDDFEALVGEALESLPAELLDGLDNVVIVTEDEPEDGSDTLGVYEGTALTERDSSWFGSLPDRVVLFRGPLSRMCRDEDELHEEIVITLVHEIGHFHGIDEQRLHDLGWG</sequence>
<organism evidence="1 2">
    <name type="scientific">Arachnia propionica</name>
    <dbReference type="NCBI Taxonomy" id="1750"/>
    <lineage>
        <taxon>Bacteria</taxon>
        <taxon>Bacillati</taxon>
        <taxon>Actinomycetota</taxon>
        <taxon>Actinomycetes</taxon>
        <taxon>Propionibacteriales</taxon>
        <taxon>Propionibacteriaceae</taxon>
        <taxon>Arachnia</taxon>
    </lineage>
</organism>
<evidence type="ECO:0000313" key="1">
    <source>
        <dbReference type="EMBL" id="RRD03944.1"/>
    </source>
</evidence>
<dbReference type="Proteomes" id="UP000280819">
    <property type="component" value="Unassembled WGS sequence"/>
</dbReference>
<dbReference type="AlphaFoldDB" id="A0A3P1T3T0"/>
<protein>
    <submittedName>
        <fullName evidence="1">Metallopeptidase family protein</fullName>
    </submittedName>
</protein>
<dbReference type="CDD" id="cd12952">
    <property type="entry name" value="MMP_ACEL2062"/>
    <property type="match status" value="1"/>
</dbReference>
<dbReference type="Pfam" id="PF06262">
    <property type="entry name" value="Zincin_1"/>
    <property type="match status" value="1"/>
</dbReference>
<dbReference type="OrthoDB" id="9806895at2"/>
<accession>A0A3P1T3T0</accession>
<proteinExistence type="predicted"/>
<comment type="caution">
    <text evidence="1">The sequence shown here is derived from an EMBL/GenBank/DDBJ whole genome shotgun (WGS) entry which is preliminary data.</text>
</comment>
<evidence type="ECO:0000313" key="2">
    <source>
        <dbReference type="Proteomes" id="UP000280819"/>
    </source>
</evidence>